<dbReference type="InterPro" id="IPR036942">
    <property type="entry name" value="Beta-barrel_TonB_sf"/>
</dbReference>
<evidence type="ECO:0000256" key="8">
    <source>
        <dbReference type="ARBA" id="ARBA00023077"/>
    </source>
</evidence>
<proteinExistence type="predicted"/>
<keyword evidence="2" id="KW-0813">Transport</keyword>
<evidence type="ECO:0000256" key="5">
    <source>
        <dbReference type="ARBA" id="ARBA00022729"/>
    </source>
</evidence>
<dbReference type="PANTHER" id="PTHR32552">
    <property type="entry name" value="FERRICHROME IRON RECEPTOR-RELATED"/>
    <property type="match status" value="1"/>
</dbReference>
<keyword evidence="7" id="KW-0406">Ion transport</keyword>
<comment type="caution">
    <text evidence="12">The sequence shown here is derived from an EMBL/GenBank/DDBJ whole genome shotgun (WGS) entry which is preliminary data.</text>
</comment>
<evidence type="ECO:0000313" key="12">
    <source>
        <dbReference type="EMBL" id="KAI1691879.1"/>
    </source>
</evidence>
<reference evidence="12" key="1">
    <citation type="submission" date="2022-01" db="EMBL/GenBank/DDBJ databases">
        <title>Genome Sequence Resource for Two Populations of Ditylenchus destructor, the Migratory Endoparasitic Phytonematode.</title>
        <authorList>
            <person name="Zhang H."/>
            <person name="Lin R."/>
            <person name="Xie B."/>
        </authorList>
    </citation>
    <scope>NUCLEOTIDE SEQUENCE</scope>
    <source>
        <strain evidence="12">BazhouSP</strain>
    </source>
</reference>
<organism evidence="12 13">
    <name type="scientific">Ditylenchus destructor</name>
    <dbReference type="NCBI Taxonomy" id="166010"/>
    <lineage>
        <taxon>Eukaryota</taxon>
        <taxon>Metazoa</taxon>
        <taxon>Ecdysozoa</taxon>
        <taxon>Nematoda</taxon>
        <taxon>Chromadorea</taxon>
        <taxon>Rhabditida</taxon>
        <taxon>Tylenchina</taxon>
        <taxon>Tylenchomorpha</taxon>
        <taxon>Sphaerularioidea</taxon>
        <taxon>Anguinidae</taxon>
        <taxon>Anguininae</taxon>
        <taxon>Ditylenchus</taxon>
    </lineage>
</organism>
<keyword evidence="5" id="KW-0732">Signal</keyword>
<accession>A0AAD4QSZ7</accession>
<dbReference type="Proteomes" id="UP001201812">
    <property type="component" value="Unassembled WGS sequence"/>
</dbReference>
<evidence type="ECO:0000256" key="1">
    <source>
        <dbReference type="ARBA" id="ARBA00004571"/>
    </source>
</evidence>
<dbReference type="AlphaFoldDB" id="A0AAD4QSZ7"/>
<keyword evidence="6" id="KW-0408">Iron</keyword>
<comment type="subcellular location">
    <subcellularLocation>
        <location evidence="1">Cell outer membrane</location>
        <topology evidence="1">Multi-pass membrane protein</topology>
    </subcellularLocation>
</comment>
<dbReference type="InterPro" id="IPR039426">
    <property type="entry name" value="TonB-dep_rcpt-like"/>
</dbReference>
<protein>
    <submittedName>
        <fullName evidence="12">TonB dependent receptor domain-containing protein</fullName>
    </submittedName>
</protein>
<keyword evidence="9" id="KW-0472">Membrane</keyword>
<name>A0AAD4QSZ7_9BILA</name>
<keyword evidence="3" id="KW-0410">Iron transport</keyword>
<dbReference type="PANTHER" id="PTHR32552:SF89">
    <property type="entry name" value="CATECHOLATE SIDEROPHORE RECEPTOR FIU"/>
    <property type="match status" value="1"/>
</dbReference>
<evidence type="ECO:0000256" key="7">
    <source>
        <dbReference type="ARBA" id="ARBA00023065"/>
    </source>
</evidence>
<dbReference type="Gene3D" id="2.40.170.20">
    <property type="entry name" value="TonB-dependent receptor, beta-barrel domain"/>
    <property type="match status" value="1"/>
</dbReference>
<evidence type="ECO:0000256" key="4">
    <source>
        <dbReference type="ARBA" id="ARBA00022692"/>
    </source>
</evidence>
<evidence type="ECO:0000256" key="9">
    <source>
        <dbReference type="ARBA" id="ARBA00023136"/>
    </source>
</evidence>
<dbReference type="InterPro" id="IPR000531">
    <property type="entry name" value="Beta-barrel_TonB"/>
</dbReference>
<dbReference type="SUPFAM" id="SSF56935">
    <property type="entry name" value="Porins"/>
    <property type="match status" value="1"/>
</dbReference>
<evidence type="ECO:0000256" key="10">
    <source>
        <dbReference type="ARBA" id="ARBA00023237"/>
    </source>
</evidence>
<keyword evidence="13" id="KW-1185">Reference proteome</keyword>
<dbReference type="EMBL" id="JAKKPZ010000854">
    <property type="protein sequence ID" value="KAI1691879.1"/>
    <property type="molecule type" value="Genomic_DNA"/>
</dbReference>
<keyword evidence="8" id="KW-0798">TonB box</keyword>
<evidence type="ECO:0000256" key="2">
    <source>
        <dbReference type="ARBA" id="ARBA00022448"/>
    </source>
</evidence>
<dbReference type="Pfam" id="PF00593">
    <property type="entry name" value="TonB_dep_Rec_b-barrel"/>
    <property type="match status" value="1"/>
</dbReference>
<evidence type="ECO:0000313" key="13">
    <source>
        <dbReference type="Proteomes" id="UP001201812"/>
    </source>
</evidence>
<keyword evidence="4" id="KW-0812">Transmembrane</keyword>
<evidence type="ECO:0000256" key="6">
    <source>
        <dbReference type="ARBA" id="ARBA00023004"/>
    </source>
</evidence>
<evidence type="ECO:0000259" key="11">
    <source>
        <dbReference type="Pfam" id="PF00593"/>
    </source>
</evidence>
<dbReference type="GO" id="GO:0015344">
    <property type="term" value="F:siderophore uptake transmembrane transporter activity"/>
    <property type="evidence" value="ECO:0007669"/>
    <property type="project" value="TreeGrafter"/>
</dbReference>
<keyword evidence="10" id="KW-0998">Cell outer membrane</keyword>
<feature type="domain" description="TonB-dependent receptor-like beta-barrel" evidence="11">
    <location>
        <begin position="43"/>
        <end position="308"/>
    </location>
</feature>
<keyword evidence="12" id="KW-0675">Receptor</keyword>
<gene>
    <name evidence="12" type="ORF">DdX_21577</name>
</gene>
<evidence type="ECO:0000256" key="3">
    <source>
        <dbReference type="ARBA" id="ARBA00022496"/>
    </source>
</evidence>
<sequence length="887" mass="94906">MVNDVRTNSDVYDIVALDANNNVIGTLSDNGLVSYGDWGVGIREREDSAVSLYVNDEIAIGDLRVDAGIRWESVSAIARDGNQAAVNQPVPPGVGGLVRTVGPTFDGTFTTRRKTQSKAAYTVGANYLITQNLAIYARYANGFQTNNVDPMTTIELYEVGVRYQYGRIFSGSATVFQTNFDDQNYNFADPVNPSQQTNLNADLRTRGIEFDFLIRPEPKLRNLQLNGVTQSGFEGNRPERTPARLFTITPTVQLPHGLGEVYGRYKHVGRIFADNGNGLALPSYGVTSLGVTLNLSDRLQANFNVDNLFDVVGLTEGNPRQGQTQAITDGFFYARGIVGTTFGGSLTEGQNINAFVRDGRVAAHLLLRNGTDPRILVAFPAGNSGVGLWFAPLAQPATWRIEQAPAPMTLADDKGRPLYAIATTATLDAPSLTVKQAVLSNVRFLRDYQSIAKFPAENRVDGAPGYRLEVEVLAGSLANGTITAPTDGPLRLRIVVASGDTPLTGLAESELLNAKAAADPDARNALRFLSYREKFLAGSWRFNTYFGRDTLMSVRLLMPVLQPAAVEAGLGAVLARLNGAGEVAHEEGLSEFAILERRQHKLPGGDQATLDYAMVDDDYMLAPVAGEFLLGQAGVAEARAFLARKIPSETGAAPAAAGALLVRNLRFVIDQAAPFAAAPSWQKLIAIKDGRMTGEWRDSEEGLGRGRYAYNVNGVFVPAALEAADKLYKAGLLDPYLTPRPCRSRQGRCDGQDLAVAQVREYAARVGVPAEPALAAMQGQTLSFNAISLDASGKPVPIVNSDDGFLLLFGHPSAAELETFVGAAMRPFPAGLMTDVGLLVANAAQATPEVEDRFGPGAYHAAVGTQGPARQHPCGADQGAGLVVARD</sequence>